<dbReference type="AlphaFoldDB" id="A0A0D9VVV2"/>
<comment type="similarity">
    <text evidence="2">Belongs to the rad1 family.</text>
</comment>
<dbReference type="STRING" id="77586.A0A0D9VVV2"/>
<dbReference type="Gramene" id="LPERR03G20080.1">
    <property type="protein sequence ID" value="LPERR03G20080.1"/>
    <property type="gene ID" value="LPERR03G20080"/>
</dbReference>
<dbReference type="PANTHER" id="PTHR10870">
    <property type="entry name" value="CELL CYCLE CHECKPOINT PROTEIN RAD1"/>
    <property type="match status" value="1"/>
</dbReference>
<dbReference type="EnsemblPlants" id="LPERR03G20080.1">
    <property type="protein sequence ID" value="LPERR03G20080.1"/>
    <property type="gene ID" value="LPERR03G20080"/>
</dbReference>
<organism evidence="7 8">
    <name type="scientific">Leersia perrieri</name>
    <dbReference type="NCBI Taxonomy" id="77586"/>
    <lineage>
        <taxon>Eukaryota</taxon>
        <taxon>Viridiplantae</taxon>
        <taxon>Streptophyta</taxon>
        <taxon>Embryophyta</taxon>
        <taxon>Tracheophyta</taxon>
        <taxon>Spermatophyta</taxon>
        <taxon>Magnoliopsida</taxon>
        <taxon>Liliopsida</taxon>
        <taxon>Poales</taxon>
        <taxon>Poaceae</taxon>
        <taxon>BOP clade</taxon>
        <taxon>Oryzoideae</taxon>
        <taxon>Oryzeae</taxon>
        <taxon>Oryzinae</taxon>
        <taxon>Leersia</taxon>
    </lineage>
</organism>
<comment type="subcellular location">
    <subcellularLocation>
        <location evidence="1">Nucleus</location>
    </subcellularLocation>
</comment>
<dbReference type="InterPro" id="IPR003021">
    <property type="entry name" value="Rad1_Rec1_Rad17"/>
</dbReference>
<protein>
    <submittedName>
        <fullName evidence="7">Uncharacterized protein</fullName>
    </submittedName>
</protein>
<proteinExistence type="inferred from homology"/>
<feature type="compositionally biased region" description="Polar residues" evidence="6">
    <location>
        <begin position="25"/>
        <end position="34"/>
    </location>
</feature>
<evidence type="ECO:0000256" key="3">
    <source>
        <dbReference type="ARBA" id="ARBA00022763"/>
    </source>
</evidence>
<dbReference type="GO" id="GO:0030896">
    <property type="term" value="C:checkpoint clamp complex"/>
    <property type="evidence" value="ECO:0007669"/>
    <property type="project" value="TreeGrafter"/>
</dbReference>
<evidence type="ECO:0000256" key="2">
    <source>
        <dbReference type="ARBA" id="ARBA00010991"/>
    </source>
</evidence>
<dbReference type="Proteomes" id="UP000032180">
    <property type="component" value="Chromosome 3"/>
</dbReference>
<keyword evidence="3" id="KW-0227">DNA damage</keyword>
<evidence type="ECO:0000256" key="6">
    <source>
        <dbReference type="SAM" id="MobiDB-lite"/>
    </source>
</evidence>
<evidence type="ECO:0000313" key="8">
    <source>
        <dbReference type="Proteomes" id="UP000032180"/>
    </source>
</evidence>
<evidence type="ECO:0000256" key="1">
    <source>
        <dbReference type="ARBA" id="ARBA00004123"/>
    </source>
</evidence>
<keyword evidence="4" id="KW-0234">DNA repair</keyword>
<evidence type="ECO:0000256" key="5">
    <source>
        <dbReference type="ARBA" id="ARBA00023242"/>
    </source>
</evidence>
<keyword evidence="8" id="KW-1185">Reference proteome</keyword>
<reference evidence="8" key="2">
    <citation type="submission" date="2013-12" db="EMBL/GenBank/DDBJ databases">
        <authorList>
            <person name="Yu Y."/>
            <person name="Lee S."/>
            <person name="de Baynast K."/>
            <person name="Wissotski M."/>
            <person name="Liu L."/>
            <person name="Talag J."/>
            <person name="Goicoechea J."/>
            <person name="Angelova A."/>
            <person name="Jetty R."/>
            <person name="Kudrna D."/>
            <person name="Golser W."/>
            <person name="Rivera L."/>
            <person name="Zhang J."/>
            <person name="Wing R."/>
        </authorList>
    </citation>
    <scope>NUCLEOTIDE SEQUENCE</scope>
</reference>
<reference evidence="7 8" key="1">
    <citation type="submission" date="2012-08" db="EMBL/GenBank/DDBJ databases">
        <title>Oryza genome evolution.</title>
        <authorList>
            <person name="Wing R.A."/>
        </authorList>
    </citation>
    <scope>NUCLEOTIDE SEQUENCE</scope>
</reference>
<reference evidence="7" key="3">
    <citation type="submission" date="2015-04" db="UniProtKB">
        <authorList>
            <consortium name="EnsemblPlants"/>
        </authorList>
    </citation>
    <scope>IDENTIFICATION</scope>
</reference>
<dbReference type="GO" id="GO:0006281">
    <property type="term" value="P:DNA repair"/>
    <property type="evidence" value="ECO:0007669"/>
    <property type="project" value="UniProtKB-KW"/>
</dbReference>
<keyword evidence="5" id="KW-0539">Nucleus</keyword>
<dbReference type="HOGENOM" id="CLU_1847999_0_0_1"/>
<accession>A0A0D9VVV2</accession>
<dbReference type="PANTHER" id="PTHR10870:SF0">
    <property type="entry name" value="CELL CYCLE CHECKPOINT PROTEIN RAD1"/>
    <property type="match status" value="1"/>
</dbReference>
<dbReference type="GO" id="GO:0000077">
    <property type="term" value="P:DNA damage checkpoint signaling"/>
    <property type="evidence" value="ECO:0007669"/>
    <property type="project" value="InterPro"/>
</dbReference>
<evidence type="ECO:0000313" key="7">
    <source>
        <dbReference type="EnsemblPlants" id="LPERR03G20080.1"/>
    </source>
</evidence>
<sequence>MLAIQSLLLSKYSLEPGHLGAPWPHTTSRWSPSNPFRRKGRFEKKSPPFLSPDQNPIAGTSLLEDLQCDHEVSYRYKYKFIRATTSNFPSGIMKENRGSKGSIGNGGMLRIQHLVSVASPCRTVGVFNTSVMLMEGLNS</sequence>
<evidence type="ECO:0000256" key="4">
    <source>
        <dbReference type="ARBA" id="ARBA00023204"/>
    </source>
</evidence>
<feature type="region of interest" description="Disordered" evidence="6">
    <location>
        <begin position="25"/>
        <end position="54"/>
    </location>
</feature>
<name>A0A0D9VVV2_9ORYZ</name>